<dbReference type="EMBL" id="CP007496">
    <property type="protein sequence ID" value="AJA06359.1"/>
    <property type="molecule type" value="Genomic_DNA"/>
</dbReference>
<feature type="coiled-coil region" evidence="6">
    <location>
        <begin position="117"/>
        <end position="176"/>
    </location>
</feature>
<comment type="similarity">
    <text evidence="2 5">Belongs to the RRF family.</text>
</comment>
<dbReference type="GO" id="GO:0043023">
    <property type="term" value="F:ribosomal large subunit binding"/>
    <property type="evidence" value="ECO:0007669"/>
    <property type="project" value="TreeGrafter"/>
</dbReference>
<dbReference type="AlphaFoldDB" id="A0A6S4GPC9"/>
<dbReference type="SUPFAM" id="SSF55194">
    <property type="entry name" value="Ribosome recycling factor, RRF"/>
    <property type="match status" value="1"/>
</dbReference>
<comment type="subcellular location">
    <subcellularLocation>
        <location evidence="1 5">Cytoplasm</location>
    </subcellularLocation>
</comment>
<evidence type="ECO:0000256" key="1">
    <source>
        <dbReference type="ARBA" id="ARBA00004496"/>
    </source>
</evidence>
<dbReference type="Gene3D" id="1.10.132.20">
    <property type="entry name" value="Ribosome-recycling factor"/>
    <property type="match status" value="1"/>
</dbReference>
<comment type="function">
    <text evidence="5">Responsible for the release of ribosomes from messenger RNA at the termination of protein biosynthesis. May increase the efficiency of translation by recycling ribosomes from one round of translation to another.</text>
</comment>
<sequence length="188" mass="21225">MEEYMFDTNPYEEKMNAAFGFFQDELKKVRTGRAHAGMLDGVMVEAYGTKMPLNQVANITAPEAQMLLVTPFDPGNITAITSAIRDNQSLGFNPSDDGRVVRVPVPALTEERRRQLVKQVSEKVEEARIAMRNIRQDALKDAKRMKDAKELSEDDLKLVEKEVDSLMSKMQAQIDEAFKAKEKDVLTV</sequence>
<dbReference type="InterPro" id="IPR023584">
    <property type="entry name" value="Ribosome_recyc_fac_dom"/>
</dbReference>
<dbReference type="GO" id="GO:0005737">
    <property type="term" value="C:cytoplasm"/>
    <property type="evidence" value="ECO:0007669"/>
    <property type="project" value="UniProtKB-SubCell"/>
</dbReference>
<dbReference type="InterPro" id="IPR036191">
    <property type="entry name" value="RRF_sf"/>
</dbReference>
<dbReference type="Proteomes" id="UP000030902">
    <property type="component" value="Chromosome"/>
</dbReference>
<evidence type="ECO:0000256" key="3">
    <source>
        <dbReference type="ARBA" id="ARBA00022490"/>
    </source>
</evidence>
<reference evidence="8 9" key="1">
    <citation type="journal article" date="2015" name="Proc. Natl. Acad. Sci. U.S.A.">
        <title>Cultivation of a human-associated TM7 phylotype reveals a reduced genome and epibiotic parasitic lifestyle.</title>
        <authorList>
            <person name="He X."/>
            <person name="McLean J.S."/>
            <person name="Edlund A."/>
            <person name="Yooseph S."/>
            <person name="Hall A.P."/>
            <person name="Liu S.Y."/>
            <person name="Dorrestein P.C."/>
            <person name="Esquenazi E."/>
            <person name="Hunter R.C."/>
            <person name="Cheng G."/>
            <person name="Nelson K.E."/>
            <person name="Lux R."/>
            <person name="Shi W."/>
        </authorList>
    </citation>
    <scope>NUCLEOTIDE SEQUENCE [LARGE SCALE GENOMIC DNA]</scope>
    <source>
        <strain evidence="8 9">TM7x</strain>
    </source>
</reference>
<dbReference type="HAMAP" id="MF_00040">
    <property type="entry name" value="RRF"/>
    <property type="match status" value="1"/>
</dbReference>
<keyword evidence="9" id="KW-1185">Reference proteome</keyword>
<proteinExistence type="inferred from homology"/>
<evidence type="ECO:0000259" key="7">
    <source>
        <dbReference type="Pfam" id="PF01765"/>
    </source>
</evidence>
<dbReference type="CDD" id="cd00520">
    <property type="entry name" value="RRF"/>
    <property type="match status" value="1"/>
</dbReference>
<keyword evidence="4 5" id="KW-0648">Protein biosynthesis</keyword>
<accession>A0A6S4GPC9</accession>
<dbReference type="Pfam" id="PF01765">
    <property type="entry name" value="RRF"/>
    <property type="match status" value="1"/>
</dbReference>
<evidence type="ECO:0000313" key="8">
    <source>
        <dbReference type="EMBL" id="AJA06359.1"/>
    </source>
</evidence>
<protein>
    <recommendedName>
        <fullName evidence="5">Ribosome-recycling factor</fullName>
        <shortName evidence="5">RRF</shortName>
    </recommendedName>
    <alternativeName>
        <fullName evidence="5">Ribosome-releasing factor</fullName>
    </alternativeName>
</protein>
<dbReference type="PANTHER" id="PTHR20982">
    <property type="entry name" value="RIBOSOME RECYCLING FACTOR"/>
    <property type="match status" value="1"/>
</dbReference>
<organism evidence="8 9">
    <name type="scientific">Candidatus Nanosynbacter lyticus</name>
    <dbReference type="NCBI Taxonomy" id="2093824"/>
    <lineage>
        <taxon>Bacteria</taxon>
        <taxon>Candidatus Saccharimonadota</taxon>
        <taxon>Candidatus Saccharimonadia</taxon>
        <taxon>Candidatus Nanosynbacterales</taxon>
        <taxon>Candidatus Nanosynbacteraceae</taxon>
        <taxon>Candidatus Nanosynbacter</taxon>
    </lineage>
</organism>
<evidence type="ECO:0000256" key="4">
    <source>
        <dbReference type="ARBA" id="ARBA00022917"/>
    </source>
</evidence>
<evidence type="ECO:0000256" key="5">
    <source>
        <dbReference type="HAMAP-Rule" id="MF_00040"/>
    </source>
</evidence>
<feature type="domain" description="Ribosome recycling factor" evidence="7">
    <location>
        <begin position="22"/>
        <end position="186"/>
    </location>
</feature>
<name>A0A6S4GPC9_9BACT</name>
<dbReference type="NCBIfam" id="TIGR00496">
    <property type="entry name" value="frr"/>
    <property type="match status" value="1"/>
</dbReference>
<keyword evidence="6" id="KW-0175">Coiled coil</keyword>
<gene>
    <name evidence="5" type="primary">frr</name>
    <name evidence="8" type="ORF">TM7x_00920</name>
</gene>
<evidence type="ECO:0000256" key="2">
    <source>
        <dbReference type="ARBA" id="ARBA00005912"/>
    </source>
</evidence>
<dbReference type="GO" id="GO:0006415">
    <property type="term" value="P:translational termination"/>
    <property type="evidence" value="ECO:0007669"/>
    <property type="project" value="UniProtKB-UniRule"/>
</dbReference>
<dbReference type="InterPro" id="IPR002661">
    <property type="entry name" value="Ribosome_recyc_fac"/>
</dbReference>
<dbReference type="Gene3D" id="3.30.1360.40">
    <property type="match status" value="1"/>
</dbReference>
<dbReference type="FunFam" id="1.10.132.20:FF:000001">
    <property type="entry name" value="Ribosome-recycling factor"/>
    <property type="match status" value="1"/>
</dbReference>
<dbReference type="PANTHER" id="PTHR20982:SF3">
    <property type="entry name" value="MITOCHONDRIAL RIBOSOME RECYCLING FACTOR PSEUDO 1"/>
    <property type="match status" value="1"/>
</dbReference>
<keyword evidence="3 5" id="KW-0963">Cytoplasm</keyword>
<evidence type="ECO:0000313" key="9">
    <source>
        <dbReference type="Proteomes" id="UP000030902"/>
    </source>
</evidence>
<dbReference type="FunFam" id="3.30.1360.40:FF:000001">
    <property type="entry name" value="Ribosome-recycling factor"/>
    <property type="match status" value="1"/>
</dbReference>
<evidence type="ECO:0000256" key="6">
    <source>
        <dbReference type="SAM" id="Coils"/>
    </source>
</evidence>
<dbReference type="KEGG" id="sox:TM7x_00920"/>